<dbReference type="EMBL" id="MLJW01000179">
    <property type="protein sequence ID" value="OIQ94787.1"/>
    <property type="molecule type" value="Genomic_DNA"/>
</dbReference>
<sequence length="95" mass="10039">MDSISRRRLMTVLAGSALGVGASLASTQPAMAFSQDITTVRLRALHQNACGATASHRELVEEVNQTLGDMPLQERQAVIAKLTCPICGCPLAGLF</sequence>
<accession>A0A1J5RZ45</accession>
<comment type="caution">
    <text evidence="1">The sequence shown here is derived from an EMBL/GenBank/DDBJ whole genome shotgun (WGS) entry which is preliminary data.</text>
</comment>
<dbReference type="PROSITE" id="PS51318">
    <property type="entry name" value="TAT"/>
    <property type="match status" value="1"/>
</dbReference>
<evidence type="ECO:0000313" key="1">
    <source>
        <dbReference type="EMBL" id="OIQ94787.1"/>
    </source>
</evidence>
<dbReference type="AlphaFoldDB" id="A0A1J5RZ45"/>
<reference evidence="1" key="1">
    <citation type="submission" date="2016-10" db="EMBL/GenBank/DDBJ databases">
        <title>Sequence of Gallionella enrichment culture.</title>
        <authorList>
            <person name="Poehlein A."/>
            <person name="Muehling M."/>
            <person name="Daniel R."/>
        </authorList>
    </citation>
    <scope>NUCLEOTIDE SEQUENCE</scope>
</reference>
<protein>
    <submittedName>
        <fullName evidence="1">Uncharacterized protein</fullName>
    </submittedName>
</protein>
<organism evidence="1">
    <name type="scientific">mine drainage metagenome</name>
    <dbReference type="NCBI Taxonomy" id="410659"/>
    <lineage>
        <taxon>unclassified sequences</taxon>
        <taxon>metagenomes</taxon>
        <taxon>ecological metagenomes</taxon>
    </lineage>
</organism>
<gene>
    <name evidence="1" type="ORF">GALL_232430</name>
</gene>
<dbReference type="InterPro" id="IPR006311">
    <property type="entry name" value="TAT_signal"/>
</dbReference>
<name>A0A1J5RZ45_9ZZZZ</name>
<proteinExistence type="predicted"/>